<organism evidence="2 3">
    <name type="scientific">Pseudoalteromonas rubra</name>
    <dbReference type="NCBI Taxonomy" id="43658"/>
    <lineage>
        <taxon>Bacteria</taxon>
        <taxon>Pseudomonadati</taxon>
        <taxon>Pseudomonadota</taxon>
        <taxon>Gammaproteobacteria</taxon>
        <taxon>Alteromonadales</taxon>
        <taxon>Pseudoalteromonadaceae</taxon>
        <taxon>Pseudoalteromonas</taxon>
    </lineage>
</organism>
<feature type="chain" id="PRO_5006839447" evidence="1">
    <location>
        <begin position="24"/>
        <end position="312"/>
    </location>
</feature>
<sequence>MKIKQPILHFLFVAGVMVADVTAAEPAQDSDTLWLGQKPPGTQPKQFAPDIVSVEGRYEFGVSFSPDLREMYFTALTVVEGADTYPQIYHTKLTEGQWTKPERADFTQGKMAYELVPYVSLNEDRVYFTARQPDSKDSGIWYVPRNKSSQKAKRWELSLNTGRLTDFNQARNGDLIFTNTKERKMYIAENNAGRISTPRPMDIAFGIHGFMSPENDYLLVNARHRKDTKRKDSDLFVYFRKKEGGWSEPINLGADINTPYFETVPRVTPDGKYLFFGRYNEPGDISNIYWVSTRVIDELKTTYFEGLHSERL</sequence>
<dbReference type="SUPFAM" id="SSF82171">
    <property type="entry name" value="DPP6 N-terminal domain-like"/>
    <property type="match status" value="1"/>
</dbReference>
<proteinExistence type="predicted"/>
<evidence type="ECO:0000313" key="3">
    <source>
        <dbReference type="Proteomes" id="UP000069015"/>
    </source>
</evidence>
<dbReference type="AlphaFoldDB" id="A0A0U3HLS4"/>
<dbReference type="EMBL" id="CP013611">
    <property type="protein sequence ID" value="ALU41848.1"/>
    <property type="molecule type" value="Genomic_DNA"/>
</dbReference>
<evidence type="ECO:0000313" key="2">
    <source>
        <dbReference type="EMBL" id="ALU41848.1"/>
    </source>
</evidence>
<reference evidence="2 3" key="1">
    <citation type="submission" date="2015-12" db="EMBL/GenBank/DDBJ databases">
        <title>Complete genome sequence of Pseudoalteromonas rubra SCSIO 6842, harboring a conjugative plasmid.</title>
        <authorList>
            <person name="Li B."/>
            <person name="Wang X."/>
        </authorList>
    </citation>
    <scope>NUCLEOTIDE SEQUENCE [LARGE SCALE GENOMIC DNA]</scope>
    <source>
        <strain evidence="2 3">SCSIO 6842</strain>
    </source>
</reference>
<evidence type="ECO:0000256" key="1">
    <source>
        <dbReference type="SAM" id="SignalP"/>
    </source>
</evidence>
<dbReference type="RefSeq" id="WP_058795302.1">
    <property type="nucleotide sequence ID" value="NZ_CP013611.1"/>
</dbReference>
<keyword evidence="1" id="KW-0732">Signal</keyword>
<gene>
    <name evidence="2" type="ORF">AT705_02255</name>
</gene>
<dbReference type="KEGG" id="prr:AT705_02255"/>
<name>A0A0U3HLS4_9GAMM</name>
<protein>
    <submittedName>
        <fullName evidence="2">Uncharacterized protein</fullName>
    </submittedName>
</protein>
<dbReference type="Proteomes" id="UP000069015">
    <property type="component" value="Chromosome 1"/>
</dbReference>
<feature type="signal peptide" evidence="1">
    <location>
        <begin position="1"/>
        <end position="23"/>
    </location>
</feature>
<accession>A0A0U3HLS4</accession>